<dbReference type="Proteomes" id="UP001224533">
    <property type="component" value="Chromosome"/>
</dbReference>
<organism evidence="1 2">
    <name type="scientific">Ligilactobacillus salivarius</name>
    <dbReference type="NCBI Taxonomy" id="1624"/>
    <lineage>
        <taxon>Bacteria</taxon>
        <taxon>Bacillati</taxon>
        <taxon>Bacillota</taxon>
        <taxon>Bacilli</taxon>
        <taxon>Lactobacillales</taxon>
        <taxon>Lactobacillaceae</taxon>
        <taxon>Ligilactobacillus</taxon>
    </lineage>
</organism>
<dbReference type="Pfam" id="PF07083">
    <property type="entry name" value="DUF1351"/>
    <property type="match status" value="1"/>
</dbReference>
<dbReference type="EMBL" id="CP114509">
    <property type="protein sequence ID" value="WHS17253.1"/>
    <property type="molecule type" value="Genomic_DNA"/>
</dbReference>
<proteinExistence type="predicted"/>
<protein>
    <submittedName>
        <fullName evidence="1">DUF1351 domain-containing protein</fullName>
    </submittedName>
</protein>
<dbReference type="AlphaFoldDB" id="A0ABD7YTK5"/>
<dbReference type="RefSeq" id="WP_283473537.1">
    <property type="nucleotide sequence ID" value="NZ_CP114501.1"/>
</dbReference>
<sequence length="303" mass="35434">MNELVNVTDKLVFKPAEISFDDTDIKRRLVELKSKYGDLVVSESNLKDSKRTATMLNGIANELDNARKSVKKEYNKPLKEFEGKVNDVRDEVKELRQNIVDQVGVFEEKEKMKRKDAVLTEIREEIAPNYNISDDELEKISSEFKPDWWTKKTYPKKQRLEEIATLFTQFNKEKEQRKNNLQLIKLKLDSYDMADHYQSIKYDYIDNEMSIDDVLEKIDRLHEDIENNKAIEKAKVEEVKENLVEHNGQSYNQETGEKVQILQEITFTLQGSKEDIDQVAMLISKLGLKVLGKPERKEIVVND</sequence>
<evidence type="ECO:0000313" key="2">
    <source>
        <dbReference type="Proteomes" id="UP001224533"/>
    </source>
</evidence>
<gene>
    <name evidence="1" type="ORF">O2U02_07145</name>
</gene>
<evidence type="ECO:0000313" key="1">
    <source>
        <dbReference type="EMBL" id="WHS17253.1"/>
    </source>
</evidence>
<accession>A0ABD7YTK5</accession>
<dbReference type="InterPro" id="IPR009785">
    <property type="entry name" value="Prophage_Lj928_Orf309"/>
</dbReference>
<name>A0ABD7YTK5_9LACO</name>
<reference evidence="1 2" key="1">
    <citation type="submission" date="2022-12" db="EMBL/GenBank/DDBJ databases">
        <title>Assessment of beneficial effects and identification of host adaptation-associated genes of Ligilactobacillus salivarius isolated from Meles meles.</title>
        <authorList>
            <person name="Wang Y."/>
        </authorList>
    </citation>
    <scope>NUCLEOTIDE SEQUENCE [LARGE SCALE GENOMIC DNA]</scope>
    <source>
        <strain evidence="1 2">S35</strain>
    </source>
</reference>